<evidence type="ECO:0000256" key="2">
    <source>
        <dbReference type="ARBA" id="ARBA00006657"/>
    </source>
</evidence>
<gene>
    <name evidence="11" type="primary">xerC</name>
    <name evidence="14" type="ORF">SVA_0520</name>
</gene>
<keyword evidence="9 11" id="KW-0233">DNA recombination</keyword>
<dbReference type="PROSITE" id="PS51898">
    <property type="entry name" value="TYR_RECOMBINASE"/>
    <property type="match status" value="1"/>
</dbReference>
<dbReference type="Pfam" id="PF00589">
    <property type="entry name" value="Phage_integrase"/>
    <property type="match status" value="1"/>
</dbReference>
<evidence type="ECO:0000256" key="9">
    <source>
        <dbReference type="ARBA" id="ARBA00023172"/>
    </source>
</evidence>
<dbReference type="GO" id="GO:0009037">
    <property type="term" value="F:tyrosine-based site-specific recombinase activity"/>
    <property type="evidence" value="ECO:0007669"/>
    <property type="project" value="UniProtKB-UniRule"/>
</dbReference>
<accession>A0A1B4VAM8</accession>
<comment type="subcellular location">
    <subcellularLocation>
        <location evidence="1 11">Cytoplasm</location>
    </subcellularLocation>
</comment>
<dbReference type="InterPro" id="IPR002104">
    <property type="entry name" value="Integrase_catalytic"/>
</dbReference>
<evidence type="ECO:0000259" key="13">
    <source>
        <dbReference type="PROSITE" id="PS51900"/>
    </source>
</evidence>
<feature type="active site" evidence="11">
    <location>
        <position position="243"/>
    </location>
</feature>
<keyword evidence="7 11" id="KW-0229">DNA integration</keyword>
<evidence type="ECO:0000256" key="6">
    <source>
        <dbReference type="ARBA" id="ARBA00022829"/>
    </source>
</evidence>
<keyword evidence="6 11" id="KW-0159">Chromosome partition</keyword>
<dbReference type="Pfam" id="PF02899">
    <property type="entry name" value="Phage_int_SAM_1"/>
    <property type="match status" value="1"/>
</dbReference>
<keyword evidence="15" id="KW-1185">Reference proteome</keyword>
<feature type="domain" description="Core-binding (CB)" evidence="13">
    <location>
        <begin position="4"/>
        <end position="90"/>
    </location>
</feature>
<dbReference type="AlphaFoldDB" id="A0A1B4VAM8"/>
<dbReference type="PANTHER" id="PTHR30349">
    <property type="entry name" value="PHAGE INTEGRASE-RELATED"/>
    <property type="match status" value="1"/>
</dbReference>
<dbReference type="PROSITE" id="PS51900">
    <property type="entry name" value="CB"/>
    <property type="match status" value="1"/>
</dbReference>
<dbReference type="HAMAP" id="MF_01808">
    <property type="entry name" value="Recomb_XerC_XerD"/>
    <property type="match status" value="1"/>
</dbReference>
<dbReference type="RefSeq" id="WP_096458360.1">
    <property type="nucleotide sequence ID" value="NZ_AP014936.1"/>
</dbReference>
<dbReference type="GO" id="GO:0005737">
    <property type="term" value="C:cytoplasm"/>
    <property type="evidence" value="ECO:0007669"/>
    <property type="project" value="UniProtKB-SubCell"/>
</dbReference>
<dbReference type="Gene3D" id="1.10.150.130">
    <property type="match status" value="1"/>
</dbReference>
<keyword evidence="5 11" id="KW-0132">Cell division</keyword>
<comment type="similarity">
    <text evidence="2 11">Belongs to the 'phage' integrase family. XerC subfamily.</text>
</comment>
<dbReference type="NCBIfam" id="TIGR02224">
    <property type="entry name" value="recomb_XerC"/>
    <property type="match status" value="1"/>
</dbReference>
<dbReference type="PANTHER" id="PTHR30349:SF81">
    <property type="entry name" value="TYROSINE RECOMBINASE XERC"/>
    <property type="match status" value="1"/>
</dbReference>
<dbReference type="InterPro" id="IPR011010">
    <property type="entry name" value="DNA_brk_join_enz"/>
</dbReference>
<dbReference type="OrthoDB" id="9801717at2"/>
<evidence type="ECO:0000256" key="11">
    <source>
        <dbReference type="HAMAP-Rule" id="MF_01808"/>
    </source>
</evidence>
<feature type="active site" evidence="11">
    <location>
        <position position="269"/>
    </location>
</feature>
<dbReference type="InterPro" id="IPR004107">
    <property type="entry name" value="Integrase_SAM-like_N"/>
</dbReference>
<dbReference type="GO" id="GO:0003677">
    <property type="term" value="F:DNA binding"/>
    <property type="evidence" value="ECO:0007669"/>
    <property type="project" value="UniProtKB-UniRule"/>
</dbReference>
<dbReference type="NCBIfam" id="NF001399">
    <property type="entry name" value="PRK00283.1"/>
    <property type="match status" value="1"/>
</dbReference>
<dbReference type="EMBL" id="AP014936">
    <property type="protein sequence ID" value="BAU47101.1"/>
    <property type="molecule type" value="Genomic_DNA"/>
</dbReference>
<evidence type="ECO:0000256" key="1">
    <source>
        <dbReference type="ARBA" id="ARBA00004496"/>
    </source>
</evidence>
<dbReference type="KEGG" id="sva:SVA_0520"/>
<feature type="active site" evidence="11">
    <location>
        <position position="246"/>
    </location>
</feature>
<dbReference type="GO" id="GO:0007059">
    <property type="term" value="P:chromosome segregation"/>
    <property type="evidence" value="ECO:0007669"/>
    <property type="project" value="UniProtKB-UniRule"/>
</dbReference>
<dbReference type="Gene3D" id="1.10.443.10">
    <property type="entry name" value="Intergrase catalytic core"/>
    <property type="match status" value="1"/>
</dbReference>
<keyword evidence="10 11" id="KW-0131">Cell cycle</keyword>
<evidence type="ECO:0000256" key="3">
    <source>
        <dbReference type="ARBA" id="ARBA00015804"/>
    </source>
</evidence>
<keyword evidence="8 11" id="KW-0238">DNA-binding</keyword>
<feature type="domain" description="Tyr recombinase" evidence="12">
    <location>
        <begin position="111"/>
        <end position="291"/>
    </location>
</feature>
<feature type="active site" evidence="11">
    <location>
        <position position="174"/>
    </location>
</feature>
<dbReference type="InterPro" id="IPR050090">
    <property type="entry name" value="Tyrosine_recombinase_XerCD"/>
</dbReference>
<dbReference type="InterPro" id="IPR044068">
    <property type="entry name" value="CB"/>
</dbReference>
<dbReference type="InterPro" id="IPR011931">
    <property type="entry name" value="Recomb_XerC"/>
</dbReference>
<reference evidence="14 15" key="1">
    <citation type="submission" date="2015-08" db="EMBL/GenBank/DDBJ databases">
        <title>Complete genome sequence of Sulfurifustis variabilis.</title>
        <authorList>
            <person name="Miura A."/>
            <person name="Kojima H."/>
            <person name="Fukui M."/>
        </authorList>
    </citation>
    <scope>NUCLEOTIDE SEQUENCE [LARGE SCALE GENOMIC DNA]</scope>
    <source>
        <strain evidence="15">skN76</strain>
    </source>
</reference>
<dbReference type="SUPFAM" id="SSF47823">
    <property type="entry name" value="lambda integrase-like, N-terminal domain"/>
    <property type="match status" value="1"/>
</dbReference>
<evidence type="ECO:0000256" key="8">
    <source>
        <dbReference type="ARBA" id="ARBA00023125"/>
    </source>
</evidence>
<evidence type="ECO:0000256" key="5">
    <source>
        <dbReference type="ARBA" id="ARBA00022618"/>
    </source>
</evidence>
<evidence type="ECO:0000313" key="14">
    <source>
        <dbReference type="EMBL" id="BAU47101.1"/>
    </source>
</evidence>
<evidence type="ECO:0000256" key="7">
    <source>
        <dbReference type="ARBA" id="ARBA00022908"/>
    </source>
</evidence>
<name>A0A1B4VAM8_9GAMM</name>
<dbReference type="InterPro" id="IPR013762">
    <property type="entry name" value="Integrase-like_cat_sf"/>
</dbReference>
<evidence type="ECO:0000256" key="10">
    <source>
        <dbReference type="ARBA" id="ARBA00023306"/>
    </source>
</evidence>
<dbReference type="SUPFAM" id="SSF56349">
    <property type="entry name" value="DNA breaking-rejoining enzymes"/>
    <property type="match status" value="1"/>
</dbReference>
<evidence type="ECO:0000256" key="4">
    <source>
        <dbReference type="ARBA" id="ARBA00022490"/>
    </source>
</evidence>
<dbReference type="Proteomes" id="UP000218899">
    <property type="component" value="Chromosome"/>
</dbReference>
<dbReference type="InterPro" id="IPR010998">
    <property type="entry name" value="Integrase_recombinase_N"/>
</dbReference>
<organism evidence="14 15">
    <name type="scientific">Sulfurifustis variabilis</name>
    <dbReference type="NCBI Taxonomy" id="1675686"/>
    <lineage>
        <taxon>Bacteria</taxon>
        <taxon>Pseudomonadati</taxon>
        <taxon>Pseudomonadota</taxon>
        <taxon>Gammaproteobacteria</taxon>
        <taxon>Acidiferrobacterales</taxon>
        <taxon>Acidiferrobacteraceae</taxon>
        <taxon>Sulfurifustis</taxon>
    </lineage>
</organism>
<evidence type="ECO:0000313" key="15">
    <source>
        <dbReference type="Proteomes" id="UP000218899"/>
    </source>
</evidence>
<dbReference type="CDD" id="cd00798">
    <property type="entry name" value="INT_XerDC_C"/>
    <property type="match status" value="1"/>
</dbReference>
<dbReference type="GO" id="GO:0006313">
    <property type="term" value="P:DNA transposition"/>
    <property type="evidence" value="ECO:0007669"/>
    <property type="project" value="UniProtKB-UniRule"/>
</dbReference>
<keyword evidence="4 11" id="KW-0963">Cytoplasm</keyword>
<comment type="function">
    <text evidence="11">Site-specific tyrosine recombinase, which acts by catalyzing the cutting and rejoining of the recombining DNA molecules. The XerC-XerD complex is essential to convert dimers of the bacterial chromosome into monomers to permit their segregation at cell division. It also contributes to the segregational stability of plasmids.</text>
</comment>
<proteinExistence type="inferred from homology"/>
<evidence type="ECO:0000259" key="12">
    <source>
        <dbReference type="PROSITE" id="PS51898"/>
    </source>
</evidence>
<dbReference type="GO" id="GO:0051301">
    <property type="term" value="P:cell division"/>
    <property type="evidence" value="ECO:0007669"/>
    <property type="project" value="UniProtKB-UniRule"/>
</dbReference>
<comment type="subunit">
    <text evidence="11">Forms a cyclic heterotetrameric complex composed of two molecules of XerC and two molecules of XerD.</text>
</comment>
<feature type="active site" description="O-(3'-phospho-DNA)-tyrosine intermediate" evidence="11">
    <location>
        <position position="278"/>
    </location>
</feature>
<sequence length="304" mass="33940">MPSGATDALIERFLDHLRNERRLAALTAAGYRRDLLRLKAFRERLSIDDWTRLDPAAVRQYVGELHRKGLDGRSIRRHLAATRSFYRFLLKEGLAARDPAAGMTAPRAARRLPKVLNPDEVARLVEIPVVSDADARDRALLELFYSSGLRLGEITALDLTDLDVADGTVRATGKGAKTRVVPVGNKARAALGEWLSRRKALAVPDETAVFVGHRGRRLGRRAVQAIVARRARAQGLAQPAHPHMLRHSFASHLLESSSDLRAVQELLGHANIATTQVYTHLDFQHLAKVYDQAHPRARRRRERG</sequence>
<feature type="active site" evidence="11">
    <location>
        <position position="150"/>
    </location>
</feature>
<dbReference type="InterPro" id="IPR023009">
    <property type="entry name" value="Tyrosine_recombinase_XerC/XerD"/>
</dbReference>
<protein>
    <recommendedName>
        <fullName evidence="3 11">Tyrosine recombinase XerC</fullName>
    </recommendedName>
</protein>